<evidence type="ECO:0000313" key="2">
    <source>
        <dbReference type="Proteomes" id="UP000606786"/>
    </source>
</evidence>
<keyword evidence="2" id="KW-1185">Reference proteome</keyword>
<gene>
    <name evidence="1" type="ORF">CCAP1982_LOCUS4502</name>
</gene>
<comment type="caution">
    <text evidence="1">The sequence shown here is derived from an EMBL/GenBank/DDBJ whole genome shotgun (WGS) entry which is preliminary data.</text>
</comment>
<organism evidence="1 2">
    <name type="scientific">Ceratitis capitata</name>
    <name type="common">Mediterranean fruit fly</name>
    <name type="synonym">Tephritis capitata</name>
    <dbReference type="NCBI Taxonomy" id="7213"/>
    <lineage>
        <taxon>Eukaryota</taxon>
        <taxon>Metazoa</taxon>
        <taxon>Ecdysozoa</taxon>
        <taxon>Arthropoda</taxon>
        <taxon>Hexapoda</taxon>
        <taxon>Insecta</taxon>
        <taxon>Pterygota</taxon>
        <taxon>Neoptera</taxon>
        <taxon>Endopterygota</taxon>
        <taxon>Diptera</taxon>
        <taxon>Brachycera</taxon>
        <taxon>Muscomorpha</taxon>
        <taxon>Tephritoidea</taxon>
        <taxon>Tephritidae</taxon>
        <taxon>Ceratitis</taxon>
        <taxon>Ceratitis</taxon>
    </lineage>
</organism>
<reference evidence="1" key="1">
    <citation type="submission" date="2020-11" db="EMBL/GenBank/DDBJ databases">
        <authorList>
            <person name="Whitehead M."/>
        </authorList>
    </citation>
    <scope>NUCLEOTIDE SEQUENCE</scope>
    <source>
        <strain evidence="1">EGII</strain>
    </source>
</reference>
<proteinExistence type="predicted"/>
<protein>
    <submittedName>
        <fullName evidence="1">(Mediterranean fruit fly) hypothetical protein</fullName>
    </submittedName>
</protein>
<name>A0A811UBT5_CERCA</name>
<accession>A0A811UBT5</accession>
<dbReference type="Proteomes" id="UP000606786">
    <property type="component" value="Unassembled WGS sequence"/>
</dbReference>
<sequence length="109" mass="12404">MSTAGGADFDASTPLTLENENKLETIYGRQQLKLAANMCWKFINAVLSYVHMYLYIHTYRKRAYNYGFSTFVADQTADHTYDLTRSVAKSMQHYSPHCTSPLDVAPTTH</sequence>
<dbReference type="AlphaFoldDB" id="A0A811UBT5"/>
<dbReference type="EMBL" id="CAJHJT010000001">
    <property type="protein sequence ID" value="CAD6995798.1"/>
    <property type="molecule type" value="Genomic_DNA"/>
</dbReference>
<evidence type="ECO:0000313" key="1">
    <source>
        <dbReference type="EMBL" id="CAD6995798.1"/>
    </source>
</evidence>